<feature type="region of interest" description="Disordered" evidence="4">
    <location>
        <begin position="180"/>
        <end position="266"/>
    </location>
</feature>
<dbReference type="GO" id="GO:0003950">
    <property type="term" value="F:NAD+ poly-ADP-ribosyltransferase activity"/>
    <property type="evidence" value="ECO:0007669"/>
    <property type="project" value="TreeGrafter"/>
</dbReference>
<dbReference type="GO" id="GO:0070198">
    <property type="term" value="P:protein localization to chromosome, telomeric region"/>
    <property type="evidence" value="ECO:0007669"/>
    <property type="project" value="TreeGrafter"/>
</dbReference>
<dbReference type="GO" id="GO:0090263">
    <property type="term" value="P:positive regulation of canonical Wnt signaling pathway"/>
    <property type="evidence" value="ECO:0007669"/>
    <property type="project" value="TreeGrafter"/>
</dbReference>
<dbReference type="SUPFAM" id="SSF48403">
    <property type="entry name" value="Ankyrin repeat"/>
    <property type="match status" value="1"/>
</dbReference>
<proteinExistence type="predicted"/>
<feature type="compositionally biased region" description="Polar residues" evidence="4">
    <location>
        <begin position="635"/>
        <end position="648"/>
    </location>
</feature>
<feature type="repeat" description="ANK" evidence="3">
    <location>
        <begin position="537"/>
        <end position="569"/>
    </location>
</feature>
<feature type="compositionally biased region" description="Polar residues" evidence="4">
    <location>
        <begin position="210"/>
        <end position="224"/>
    </location>
</feature>
<dbReference type="Gene3D" id="1.25.40.20">
    <property type="entry name" value="Ankyrin repeat-containing domain"/>
    <property type="match status" value="1"/>
</dbReference>
<evidence type="ECO:0000256" key="1">
    <source>
        <dbReference type="ARBA" id="ARBA00022737"/>
    </source>
</evidence>
<keyword evidence="1" id="KW-0677">Repeat</keyword>
<dbReference type="Proteomes" id="UP000230066">
    <property type="component" value="Unassembled WGS sequence"/>
</dbReference>
<gene>
    <name evidence="5" type="ORF">D915_008426</name>
</gene>
<dbReference type="PROSITE" id="PS50297">
    <property type="entry name" value="ANK_REP_REGION"/>
    <property type="match status" value="2"/>
</dbReference>
<feature type="region of interest" description="Disordered" evidence="4">
    <location>
        <begin position="635"/>
        <end position="654"/>
    </location>
</feature>
<keyword evidence="2 3" id="KW-0040">ANK repeat</keyword>
<evidence type="ECO:0000256" key="4">
    <source>
        <dbReference type="SAM" id="MobiDB-lite"/>
    </source>
</evidence>
<dbReference type="PRINTS" id="PR01415">
    <property type="entry name" value="ANKYRIN"/>
</dbReference>
<dbReference type="GO" id="GO:0005737">
    <property type="term" value="C:cytoplasm"/>
    <property type="evidence" value="ECO:0007669"/>
    <property type="project" value="TreeGrafter"/>
</dbReference>
<feature type="repeat" description="ANK" evidence="3">
    <location>
        <begin position="501"/>
        <end position="525"/>
    </location>
</feature>
<sequence length="654" mass="73543">MTSYTRDLYKLIARTGTLVEDRWNNFLGPVDLNKYYPGLNLNQFEFLGDQTSFSGPVRLPKLRSDQTLVSTDHVSLGPPNEEEIGQLRLLSLLSRHVTLGSEDLATFLTDASRWLQQMIDWFSAPNRFVAFSQFTLSPTTKLQLIEQFTNFSRLFTLQLAQIMVLENHLTEKVMPTGRGKMQQFDVTQNTDTKKKAKVGDSDDYDDDADNGSNEFIGDSSSVQKDMTGDRSDARDKHNYKNGRGDEYGEVSEDAEEEEEDEKQERTEFEQNYFNHIREQLASRLLPFILPELAGETFKSVVEWDKQTVSGIRASFNLVNNMPYTLLHYADAIASVDQLGLCKLFVAPIVKFLTRKRIHMYDPCVFPGADSPRPTTKSLLFTFLALRAYGLIQFCHRLIDFVKRSPEVTNGPLKDLILARSTDVFSSRNWSATSRTFCAIDHGSLLTVQYLIRSGKVRHGVAMDPDGRNVLIAAVSAGKTDIVKYLITELNPPININAKCESGNTALHVAVSQNNLEIARMLLETGGATVDVVNMNGNGATPLHMAAMFGYTDMVELLVDHSASLTARTTTTDSLTPAQLAQRGHHRELAMRFKELTIKQSQTPVSTNVLALVSKNDLFDRMRRNFEFTSRTDRSNCFTSRDQRSTGRGTTKRSA</sequence>
<dbReference type="PANTHER" id="PTHR24180">
    <property type="entry name" value="CYCLIN-DEPENDENT KINASE INHIBITOR 2C-RELATED"/>
    <property type="match status" value="1"/>
</dbReference>
<organism evidence="5 6">
    <name type="scientific">Fasciola hepatica</name>
    <name type="common">Liver fluke</name>
    <dbReference type="NCBI Taxonomy" id="6192"/>
    <lineage>
        <taxon>Eukaryota</taxon>
        <taxon>Metazoa</taxon>
        <taxon>Spiralia</taxon>
        <taxon>Lophotrochozoa</taxon>
        <taxon>Platyhelminthes</taxon>
        <taxon>Trematoda</taxon>
        <taxon>Digenea</taxon>
        <taxon>Plagiorchiida</taxon>
        <taxon>Echinostomata</taxon>
        <taxon>Echinostomatoidea</taxon>
        <taxon>Fasciolidae</taxon>
        <taxon>Fasciola</taxon>
    </lineage>
</organism>
<dbReference type="EMBL" id="JXXN02004013">
    <property type="protein sequence ID" value="THD20953.1"/>
    <property type="molecule type" value="Genomic_DNA"/>
</dbReference>
<evidence type="ECO:0000313" key="5">
    <source>
        <dbReference type="EMBL" id="THD20953.1"/>
    </source>
</evidence>
<protein>
    <submittedName>
        <fullName evidence="5">Uncharacterized protein</fullName>
    </submittedName>
</protein>
<dbReference type="SMART" id="SM00248">
    <property type="entry name" value="ANK"/>
    <property type="match status" value="3"/>
</dbReference>
<feature type="compositionally biased region" description="Basic and acidic residues" evidence="4">
    <location>
        <begin position="191"/>
        <end position="200"/>
    </location>
</feature>
<accession>A0A4E0R0X9</accession>
<comment type="caution">
    <text evidence="5">The sequence shown here is derived from an EMBL/GenBank/DDBJ whole genome shotgun (WGS) entry which is preliminary data.</text>
</comment>
<dbReference type="InterPro" id="IPR036770">
    <property type="entry name" value="Ankyrin_rpt-contain_sf"/>
</dbReference>
<reference evidence="5" key="1">
    <citation type="submission" date="2019-03" db="EMBL/GenBank/DDBJ databases">
        <title>Improved annotation for the trematode Fasciola hepatica.</title>
        <authorList>
            <person name="Choi Y.-J."/>
            <person name="Martin J."/>
            <person name="Mitreva M."/>
        </authorList>
    </citation>
    <scope>NUCLEOTIDE SEQUENCE [LARGE SCALE GENOMIC DNA]</scope>
</reference>
<dbReference type="GO" id="GO:0005634">
    <property type="term" value="C:nucleus"/>
    <property type="evidence" value="ECO:0007669"/>
    <property type="project" value="TreeGrafter"/>
</dbReference>
<name>A0A4E0R0X9_FASHE</name>
<dbReference type="GO" id="GO:1904355">
    <property type="term" value="P:positive regulation of telomere capping"/>
    <property type="evidence" value="ECO:0007669"/>
    <property type="project" value="TreeGrafter"/>
</dbReference>
<dbReference type="InterPro" id="IPR051637">
    <property type="entry name" value="Ank_repeat_dom-contain_49"/>
</dbReference>
<evidence type="ECO:0000256" key="2">
    <source>
        <dbReference type="ARBA" id="ARBA00023043"/>
    </source>
</evidence>
<evidence type="ECO:0000313" key="6">
    <source>
        <dbReference type="Proteomes" id="UP000230066"/>
    </source>
</evidence>
<dbReference type="PROSITE" id="PS50088">
    <property type="entry name" value="ANK_REPEAT"/>
    <property type="match status" value="2"/>
</dbReference>
<dbReference type="InterPro" id="IPR002110">
    <property type="entry name" value="Ankyrin_rpt"/>
</dbReference>
<dbReference type="PANTHER" id="PTHR24180:SF45">
    <property type="entry name" value="POLY [ADP-RIBOSE] POLYMERASE TANKYRASE"/>
    <property type="match status" value="1"/>
</dbReference>
<feature type="compositionally biased region" description="Basic and acidic residues" evidence="4">
    <location>
        <begin position="226"/>
        <end position="246"/>
    </location>
</feature>
<dbReference type="Pfam" id="PF12796">
    <property type="entry name" value="Ank_2"/>
    <property type="match status" value="1"/>
</dbReference>
<feature type="compositionally biased region" description="Acidic residues" evidence="4">
    <location>
        <begin position="247"/>
        <end position="261"/>
    </location>
</feature>
<keyword evidence="6" id="KW-1185">Reference proteome</keyword>
<dbReference type="AlphaFoldDB" id="A0A4E0R0X9"/>
<evidence type="ECO:0000256" key="3">
    <source>
        <dbReference type="PROSITE-ProRule" id="PRU00023"/>
    </source>
</evidence>
<dbReference type="Pfam" id="PF00023">
    <property type="entry name" value="Ank"/>
    <property type="match status" value="1"/>
</dbReference>